<feature type="transmembrane region" description="Helical" evidence="10">
    <location>
        <begin position="158"/>
        <end position="178"/>
    </location>
</feature>
<evidence type="ECO:0000259" key="12">
    <source>
        <dbReference type="PROSITE" id="PS50929"/>
    </source>
</evidence>
<evidence type="ECO:0000313" key="14">
    <source>
        <dbReference type="Proteomes" id="UP000427071"/>
    </source>
</evidence>
<keyword evidence="4" id="KW-0997">Cell inner membrane</keyword>
<dbReference type="PANTHER" id="PTHR43394">
    <property type="entry name" value="ATP-DEPENDENT PERMEASE MDL1, MITOCHONDRIAL"/>
    <property type="match status" value="1"/>
</dbReference>
<dbReference type="Pfam" id="PF00005">
    <property type="entry name" value="ABC_tran"/>
    <property type="match status" value="1"/>
</dbReference>
<dbReference type="RefSeq" id="WP_156192389.1">
    <property type="nucleotide sequence ID" value="NZ_CP046452.1"/>
</dbReference>
<dbReference type="EMBL" id="CP046452">
    <property type="protein sequence ID" value="QGU02029.1"/>
    <property type="molecule type" value="Genomic_DNA"/>
</dbReference>
<dbReference type="SMART" id="SM00382">
    <property type="entry name" value="AAA"/>
    <property type="match status" value="1"/>
</dbReference>
<feature type="domain" description="ABC transmembrane type-1" evidence="12">
    <location>
        <begin position="25"/>
        <end position="306"/>
    </location>
</feature>
<dbReference type="AlphaFoldDB" id="A0A6B8VGB0"/>
<dbReference type="GO" id="GO:0015421">
    <property type="term" value="F:ABC-type oligopeptide transporter activity"/>
    <property type="evidence" value="ECO:0007669"/>
    <property type="project" value="TreeGrafter"/>
</dbReference>
<keyword evidence="6" id="KW-0547">Nucleotide-binding</keyword>
<keyword evidence="3" id="KW-1003">Cell membrane</keyword>
<dbReference type="EC" id="3.6.3.-" evidence="13"/>
<keyword evidence="14" id="KW-1185">Reference proteome</keyword>
<dbReference type="PANTHER" id="PTHR43394:SF1">
    <property type="entry name" value="ATP-BINDING CASSETTE SUB-FAMILY B MEMBER 10, MITOCHONDRIAL"/>
    <property type="match status" value="1"/>
</dbReference>
<evidence type="ECO:0000256" key="1">
    <source>
        <dbReference type="ARBA" id="ARBA00004651"/>
    </source>
</evidence>
<keyword evidence="2" id="KW-0813">Transport</keyword>
<protein>
    <submittedName>
        <fullName evidence="13">Multidrug export ATP-binding/permease protein</fullName>
        <ecNumber evidence="13">3.6.3.-</ecNumber>
    </submittedName>
</protein>
<dbReference type="PROSITE" id="PS50929">
    <property type="entry name" value="ABC_TM1F"/>
    <property type="match status" value="1"/>
</dbReference>
<organism evidence="13 14">
    <name type="scientific">Corynebacterium kalinowskii</name>
    <dbReference type="NCBI Taxonomy" id="2675216"/>
    <lineage>
        <taxon>Bacteria</taxon>
        <taxon>Bacillati</taxon>
        <taxon>Actinomycetota</taxon>
        <taxon>Actinomycetes</taxon>
        <taxon>Mycobacteriales</taxon>
        <taxon>Corynebacteriaceae</taxon>
        <taxon>Corynebacterium</taxon>
    </lineage>
</organism>
<evidence type="ECO:0000256" key="3">
    <source>
        <dbReference type="ARBA" id="ARBA00022475"/>
    </source>
</evidence>
<dbReference type="FunFam" id="3.40.50.300:FF:001001">
    <property type="entry name" value="Multidrug ABC transporter ATP-binding protein"/>
    <property type="match status" value="1"/>
</dbReference>
<dbReference type="InterPro" id="IPR039421">
    <property type="entry name" value="Type_1_exporter"/>
</dbReference>
<evidence type="ECO:0000313" key="13">
    <source>
        <dbReference type="EMBL" id="QGU02029.1"/>
    </source>
</evidence>
<feature type="transmembrane region" description="Helical" evidence="10">
    <location>
        <begin position="131"/>
        <end position="152"/>
    </location>
</feature>
<dbReference type="InterPro" id="IPR003593">
    <property type="entry name" value="AAA+_ATPase"/>
</dbReference>
<dbReference type="Gene3D" id="1.20.1560.10">
    <property type="entry name" value="ABC transporter type 1, transmembrane domain"/>
    <property type="match status" value="1"/>
</dbReference>
<dbReference type="GO" id="GO:0016887">
    <property type="term" value="F:ATP hydrolysis activity"/>
    <property type="evidence" value="ECO:0007669"/>
    <property type="project" value="InterPro"/>
</dbReference>
<dbReference type="SUPFAM" id="SSF90123">
    <property type="entry name" value="ABC transporter transmembrane region"/>
    <property type="match status" value="1"/>
</dbReference>
<keyword evidence="8 10" id="KW-1133">Transmembrane helix</keyword>
<keyword evidence="7 13" id="KW-0067">ATP-binding</keyword>
<keyword evidence="5 10" id="KW-0812">Transmembrane</keyword>
<dbReference type="InterPro" id="IPR011527">
    <property type="entry name" value="ABC1_TM_dom"/>
</dbReference>
<feature type="domain" description="ABC transporter" evidence="11">
    <location>
        <begin position="337"/>
        <end position="575"/>
    </location>
</feature>
<comment type="subcellular location">
    <subcellularLocation>
        <location evidence="1">Cell membrane</location>
        <topology evidence="1">Multi-pass membrane protein</topology>
    </subcellularLocation>
</comment>
<dbReference type="KEGG" id="ckw:CKALI_05795"/>
<dbReference type="GO" id="GO:0005886">
    <property type="term" value="C:plasma membrane"/>
    <property type="evidence" value="ECO:0007669"/>
    <property type="project" value="UniProtKB-SubCell"/>
</dbReference>
<evidence type="ECO:0000256" key="2">
    <source>
        <dbReference type="ARBA" id="ARBA00022448"/>
    </source>
</evidence>
<evidence type="ECO:0000256" key="8">
    <source>
        <dbReference type="ARBA" id="ARBA00022989"/>
    </source>
</evidence>
<evidence type="ECO:0000256" key="10">
    <source>
        <dbReference type="SAM" id="Phobius"/>
    </source>
</evidence>
<dbReference type="InterPro" id="IPR036640">
    <property type="entry name" value="ABC1_TM_sf"/>
</dbReference>
<dbReference type="SUPFAM" id="SSF52540">
    <property type="entry name" value="P-loop containing nucleoside triphosphate hydrolases"/>
    <property type="match status" value="1"/>
</dbReference>
<keyword evidence="9 10" id="KW-0472">Membrane</keyword>
<dbReference type="InterPro" id="IPR003439">
    <property type="entry name" value="ABC_transporter-like_ATP-bd"/>
</dbReference>
<evidence type="ECO:0000259" key="11">
    <source>
        <dbReference type="PROSITE" id="PS50893"/>
    </source>
</evidence>
<evidence type="ECO:0000256" key="6">
    <source>
        <dbReference type="ARBA" id="ARBA00022741"/>
    </source>
</evidence>
<dbReference type="Gene3D" id="3.40.50.300">
    <property type="entry name" value="P-loop containing nucleotide triphosphate hydrolases"/>
    <property type="match status" value="1"/>
</dbReference>
<evidence type="ECO:0000256" key="7">
    <source>
        <dbReference type="ARBA" id="ARBA00022840"/>
    </source>
</evidence>
<gene>
    <name evidence="13" type="ORF">CKALI_05795</name>
</gene>
<keyword evidence="13" id="KW-0378">Hydrolase</keyword>
<proteinExistence type="predicted"/>
<feature type="transmembrane region" description="Helical" evidence="10">
    <location>
        <begin position="24"/>
        <end position="47"/>
    </location>
</feature>
<accession>A0A6B8VGB0</accession>
<evidence type="ECO:0000256" key="4">
    <source>
        <dbReference type="ARBA" id="ARBA00022519"/>
    </source>
</evidence>
<sequence>MRTASISEIARYLGTLPDRPNRRWWLMASAVFVTTLLSMMGATALIGRLIDVIGGAPTSYVWLVALIALAMTLEAAGRACAQYLLQSRARRLSVNVREAALSAALRAPVPDMLELGTGNVISRLTKDIDAAVRMVNAMGVRVVITALMFPFTLVSLTLVHWSYFFVFVFVVLAIFPLAKANTLLVPPLTTAVADADAKRNNQLLDTIRGLPTLRAFGLEEWATNRLERTSWNGVRAMGDREPLFNRLTFHGVLGYGSLVILGFSLSAYLVHADQLTLGGASTAMLLISRLEIHVFNVMYFAGEIHNAMTCLGRAVALAKLQPPAMDDPAPLVSSPEIVIEDLTFAYPGGAPILEGLNLTLAAGTTTALVGSSGAGKSTLAGLIAGLQRPTAGRILIGGVDSATVSDSWVSQQVVLISQEVHIFAGTLADDLRLAHPTASDDELVAVLTQVGLGVDTPAWRRWLPQGLQTKVGAGANELSPEVQQQISLARIILLDPPALLMDEATAEAGSESARDLERAATAVASSRTSLIVAHRLDQARTADRIIVMSEGRIIEDGTHDELLKHGGKYARLYEKWES</sequence>
<feature type="transmembrane region" description="Helical" evidence="10">
    <location>
        <begin position="59"/>
        <end position="81"/>
    </location>
</feature>
<dbReference type="Pfam" id="PF00664">
    <property type="entry name" value="ABC_membrane"/>
    <property type="match status" value="1"/>
</dbReference>
<dbReference type="Proteomes" id="UP000427071">
    <property type="component" value="Chromosome"/>
</dbReference>
<name>A0A6B8VGB0_9CORY</name>
<dbReference type="GO" id="GO:0005524">
    <property type="term" value="F:ATP binding"/>
    <property type="evidence" value="ECO:0007669"/>
    <property type="project" value="UniProtKB-KW"/>
</dbReference>
<dbReference type="PROSITE" id="PS50893">
    <property type="entry name" value="ABC_TRANSPORTER_2"/>
    <property type="match status" value="1"/>
</dbReference>
<feature type="transmembrane region" description="Helical" evidence="10">
    <location>
        <begin position="247"/>
        <end position="270"/>
    </location>
</feature>
<evidence type="ECO:0000256" key="5">
    <source>
        <dbReference type="ARBA" id="ARBA00022692"/>
    </source>
</evidence>
<evidence type="ECO:0000256" key="9">
    <source>
        <dbReference type="ARBA" id="ARBA00023136"/>
    </source>
</evidence>
<dbReference type="InterPro" id="IPR027417">
    <property type="entry name" value="P-loop_NTPase"/>
</dbReference>
<reference evidence="14" key="1">
    <citation type="submission" date="2019-11" db="EMBL/GenBank/DDBJ databases">
        <title>Complete genome sequence of Corynebacterium kalinowskii 1959, a novel Corynebacterium species isolated from soil of a small paddock in Vilsendorf, Germany.</title>
        <authorList>
            <person name="Schaffert L."/>
            <person name="Ruwe M."/>
            <person name="Milse J."/>
            <person name="Hanuschka K."/>
            <person name="Ortseifen V."/>
            <person name="Droste J."/>
            <person name="Brandt D."/>
            <person name="Schlueter L."/>
            <person name="Kutter Y."/>
            <person name="Vinke S."/>
            <person name="Viehoefer P."/>
            <person name="Jacob L."/>
            <person name="Luebke N.-C."/>
            <person name="Schulte-Berndt E."/>
            <person name="Hain C."/>
            <person name="Linder M."/>
            <person name="Schmidt P."/>
            <person name="Wollenschlaeger L."/>
            <person name="Luttermann T."/>
            <person name="Thieme E."/>
            <person name="Hassa J."/>
            <person name="Haak M."/>
            <person name="Wittchen M."/>
            <person name="Mentz A."/>
            <person name="Persicke M."/>
            <person name="Busche T."/>
            <person name="Ruckert C."/>
        </authorList>
    </citation>
    <scope>NUCLEOTIDE SEQUENCE [LARGE SCALE GENOMIC DNA]</scope>
    <source>
        <strain evidence="14">1959</strain>
    </source>
</reference>